<protein>
    <submittedName>
        <fullName evidence="1">HprK-related kinase A</fullName>
    </submittedName>
</protein>
<dbReference type="Gene3D" id="3.40.50.300">
    <property type="entry name" value="P-loop containing nucleotide triphosphate hydrolases"/>
    <property type="match status" value="1"/>
</dbReference>
<keyword evidence="2" id="KW-1185">Reference proteome</keyword>
<dbReference type="Proteomes" id="UP001595887">
    <property type="component" value="Unassembled WGS sequence"/>
</dbReference>
<name>A0ABV8RIY9_9SPHN</name>
<keyword evidence="1" id="KW-0418">Kinase</keyword>
<dbReference type="RefSeq" id="WP_381423512.1">
    <property type="nucleotide sequence ID" value="NZ_JBHSDH010000013.1"/>
</dbReference>
<dbReference type="InterPro" id="IPR027600">
    <property type="entry name" value="HprK-rel_A"/>
</dbReference>
<sequence>MRHEFRVRVGPAAFRIGSDWPAPVEQMRSLYADYPAADFTDFTVRLEATSALRRFIRPSVAINGDYMLPDAAPLPLDQGLLAAEMGMNLQMALGWRRQLILHASAVERGGKALIMTGASGSGKSTLSAMLGHKGWRFMGDEFALIDPVTGNAIPYPRMISLKNEAIAAMQAAAASARFGPLMRGTPKGDICHMAPPAGAIERMGEAAKPALLLFPRFGYAPAIRDMGAGEVFMRLTQASTNYVALSEAGFTALTRFVEEVPARAIDYQSGEEAEALVEQLWAELA</sequence>
<gene>
    <name evidence="1" type="ORF">ACFOWX_09520</name>
</gene>
<dbReference type="NCBIfam" id="TIGR04352">
    <property type="entry name" value="HprK_rel_A"/>
    <property type="match status" value="1"/>
</dbReference>
<reference evidence="2" key="1">
    <citation type="journal article" date="2019" name="Int. J. Syst. Evol. Microbiol.">
        <title>The Global Catalogue of Microorganisms (GCM) 10K type strain sequencing project: providing services to taxonomists for standard genome sequencing and annotation.</title>
        <authorList>
            <consortium name="The Broad Institute Genomics Platform"/>
            <consortium name="The Broad Institute Genome Sequencing Center for Infectious Disease"/>
            <person name="Wu L."/>
            <person name="Ma J."/>
        </authorList>
    </citation>
    <scope>NUCLEOTIDE SEQUENCE [LARGE SCALE GENOMIC DNA]</scope>
    <source>
        <strain evidence="2">CECT 8531</strain>
    </source>
</reference>
<evidence type="ECO:0000313" key="2">
    <source>
        <dbReference type="Proteomes" id="UP001595887"/>
    </source>
</evidence>
<dbReference type="GO" id="GO:0016301">
    <property type="term" value="F:kinase activity"/>
    <property type="evidence" value="ECO:0007669"/>
    <property type="project" value="UniProtKB-KW"/>
</dbReference>
<dbReference type="InterPro" id="IPR027417">
    <property type="entry name" value="P-loop_NTPase"/>
</dbReference>
<evidence type="ECO:0000313" key="1">
    <source>
        <dbReference type="EMBL" id="MFC4292649.1"/>
    </source>
</evidence>
<organism evidence="1 2">
    <name type="scientific">Sphingorhabdus arenilitoris</name>
    <dbReference type="NCBI Taxonomy" id="1490041"/>
    <lineage>
        <taxon>Bacteria</taxon>
        <taxon>Pseudomonadati</taxon>
        <taxon>Pseudomonadota</taxon>
        <taxon>Alphaproteobacteria</taxon>
        <taxon>Sphingomonadales</taxon>
        <taxon>Sphingomonadaceae</taxon>
        <taxon>Sphingorhabdus</taxon>
    </lineage>
</organism>
<keyword evidence="1" id="KW-0808">Transferase</keyword>
<dbReference type="EMBL" id="JBHSDH010000013">
    <property type="protein sequence ID" value="MFC4292649.1"/>
    <property type="molecule type" value="Genomic_DNA"/>
</dbReference>
<accession>A0ABV8RIY9</accession>
<comment type="caution">
    <text evidence="1">The sequence shown here is derived from an EMBL/GenBank/DDBJ whole genome shotgun (WGS) entry which is preliminary data.</text>
</comment>
<proteinExistence type="predicted"/>
<dbReference type="SUPFAM" id="SSF53795">
    <property type="entry name" value="PEP carboxykinase-like"/>
    <property type="match status" value="1"/>
</dbReference>